<dbReference type="PIRSF" id="PIRSF005902">
    <property type="entry name" value="DNase_TatD"/>
    <property type="match status" value="1"/>
</dbReference>
<dbReference type="PROSITE" id="PS01091">
    <property type="entry name" value="TATD_3"/>
    <property type="match status" value="1"/>
</dbReference>
<keyword evidence="2 3" id="KW-0378">Hydrolase</keyword>
<dbReference type="CDD" id="cd01310">
    <property type="entry name" value="TatD_DNAse"/>
    <property type="match status" value="1"/>
</dbReference>
<organism evidence="3 4">
    <name type="scientific">Shewanella avicenniae</name>
    <dbReference type="NCBI Taxonomy" id="2814294"/>
    <lineage>
        <taxon>Bacteria</taxon>
        <taxon>Pseudomonadati</taxon>
        <taxon>Pseudomonadota</taxon>
        <taxon>Gammaproteobacteria</taxon>
        <taxon>Alteromonadales</taxon>
        <taxon>Shewanellaceae</taxon>
        <taxon>Shewanella</taxon>
    </lineage>
</organism>
<reference evidence="3 4" key="1">
    <citation type="submission" date="2021-03" db="EMBL/GenBank/DDBJ databases">
        <title>Novel species identification of genus Shewanella.</title>
        <authorList>
            <person name="Liu G."/>
            <person name="Zhang Q."/>
        </authorList>
    </citation>
    <scope>NUCLEOTIDE SEQUENCE [LARGE SCALE GENOMIC DNA]</scope>
    <source>
        <strain evidence="3 4">FJAT-51800</strain>
    </source>
</reference>
<dbReference type="PANTHER" id="PTHR46124">
    <property type="entry name" value="D-AMINOACYL-TRNA DEACYLASE"/>
    <property type="match status" value="1"/>
</dbReference>
<dbReference type="InterPro" id="IPR001130">
    <property type="entry name" value="TatD-like"/>
</dbReference>
<evidence type="ECO:0000313" key="3">
    <source>
        <dbReference type="EMBL" id="QSX34529.1"/>
    </source>
</evidence>
<name>A0ABX7QST1_9GAMM</name>
<accession>A0ABX7QST1</accession>
<gene>
    <name evidence="3" type="ORF">JYB87_04570</name>
</gene>
<dbReference type="Gene3D" id="3.20.20.140">
    <property type="entry name" value="Metal-dependent hydrolases"/>
    <property type="match status" value="1"/>
</dbReference>
<proteinExistence type="inferred from homology"/>
<dbReference type="Pfam" id="PF01026">
    <property type="entry name" value="TatD_DNase"/>
    <property type="match status" value="1"/>
</dbReference>
<dbReference type="PANTHER" id="PTHR46124:SF3">
    <property type="entry name" value="HYDROLASE"/>
    <property type="match status" value="1"/>
</dbReference>
<evidence type="ECO:0000313" key="4">
    <source>
        <dbReference type="Proteomes" id="UP000662770"/>
    </source>
</evidence>
<protein>
    <submittedName>
        <fullName evidence="3">TatD family hydrolase</fullName>
    </submittedName>
</protein>
<dbReference type="GO" id="GO:0016787">
    <property type="term" value="F:hydrolase activity"/>
    <property type="evidence" value="ECO:0007669"/>
    <property type="project" value="UniProtKB-KW"/>
</dbReference>
<dbReference type="InterPro" id="IPR032466">
    <property type="entry name" value="Metal_Hydrolase"/>
</dbReference>
<dbReference type="SUPFAM" id="SSF51556">
    <property type="entry name" value="Metallo-dependent hydrolases"/>
    <property type="match status" value="1"/>
</dbReference>
<sequence>MQLTDSHAHLDLAEFAADRAELWQQMQQQGISRLILPGIAPEQWPSMQAIAAQYQWQYALGIHPWYLPDDQTAAIAQLNQQLQQAQGDPLLIAVGECGLDKLRAKRMQHSDEHNWHRQLSLFTAQLALAQQFSLPLIVHAVQCHGDMLQILQQERLRRGGVIHGFSGSIEVALQYWQLGFRVGIGGLVLNPEAKKLRDAVAQLPVAAILLETDSPDMAPKCLDGARNTPLTLTAVVAEVAKLTNLSVVQLAEQLELNRVQLFEC</sequence>
<dbReference type="InterPro" id="IPR018228">
    <property type="entry name" value="DNase_TatD-rel_CS"/>
</dbReference>
<comment type="similarity">
    <text evidence="1">Belongs to the metallo-dependent hydrolases superfamily. TatD-type hydrolase family.</text>
</comment>
<evidence type="ECO:0000256" key="2">
    <source>
        <dbReference type="ARBA" id="ARBA00022801"/>
    </source>
</evidence>
<evidence type="ECO:0000256" key="1">
    <source>
        <dbReference type="ARBA" id="ARBA00009275"/>
    </source>
</evidence>
<dbReference type="RefSeq" id="WP_207355730.1">
    <property type="nucleotide sequence ID" value="NZ_CP071503.1"/>
</dbReference>
<dbReference type="Proteomes" id="UP000662770">
    <property type="component" value="Chromosome"/>
</dbReference>
<dbReference type="EMBL" id="CP071503">
    <property type="protein sequence ID" value="QSX34529.1"/>
    <property type="molecule type" value="Genomic_DNA"/>
</dbReference>
<keyword evidence="4" id="KW-1185">Reference proteome</keyword>